<accession>A0A2P4UJR1</accession>
<dbReference type="PANTHER" id="PTHR24421:SF10">
    <property type="entry name" value="NITRATE_NITRITE SENSOR PROTEIN NARQ"/>
    <property type="match status" value="1"/>
</dbReference>
<keyword evidence="9" id="KW-0472">Membrane</keyword>
<evidence type="ECO:0000259" key="10">
    <source>
        <dbReference type="Pfam" id="PF02518"/>
    </source>
</evidence>
<keyword evidence="9" id="KW-0812">Transmembrane</keyword>
<dbReference type="InterPro" id="IPR011712">
    <property type="entry name" value="Sig_transdc_His_kin_sub3_dim/P"/>
</dbReference>
<keyword evidence="3" id="KW-0597">Phosphoprotein</keyword>
<feature type="transmembrane region" description="Helical" evidence="9">
    <location>
        <begin position="78"/>
        <end position="96"/>
    </location>
</feature>
<dbReference type="AlphaFoldDB" id="A0A2P4UJR1"/>
<dbReference type="Proteomes" id="UP000242367">
    <property type="component" value="Unassembled WGS sequence"/>
</dbReference>
<evidence type="ECO:0000256" key="5">
    <source>
        <dbReference type="ARBA" id="ARBA00022741"/>
    </source>
</evidence>
<keyword evidence="4 12" id="KW-0808">Transferase</keyword>
<dbReference type="InterPro" id="IPR003594">
    <property type="entry name" value="HATPase_dom"/>
</dbReference>
<dbReference type="SUPFAM" id="SSF55874">
    <property type="entry name" value="ATPase domain of HSP90 chaperone/DNA topoisomerase II/histidine kinase"/>
    <property type="match status" value="1"/>
</dbReference>
<feature type="transmembrane region" description="Helical" evidence="9">
    <location>
        <begin position="27"/>
        <end position="47"/>
    </location>
</feature>
<dbReference type="Pfam" id="PF02518">
    <property type="entry name" value="HATPase_c"/>
    <property type="match status" value="1"/>
</dbReference>
<dbReference type="InterPro" id="IPR050482">
    <property type="entry name" value="Sensor_HK_TwoCompSys"/>
</dbReference>
<dbReference type="GO" id="GO:0016020">
    <property type="term" value="C:membrane"/>
    <property type="evidence" value="ECO:0007669"/>
    <property type="project" value="InterPro"/>
</dbReference>
<evidence type="ECO:0000256" key="7">
    <source>
        <dbReference type="ARBA" id="ARBA00022840"/>
    </source>
</evidence>
<evidence type="ECO:0000256" key="8">
    <source>
        <dbReference type="ARBA" id="ARBA00023012"/>
    </source>
</evidence>
<dbReference type="Gene3D" id="1.20.5.1930">
    <property type="match status" value="1"/>
</dbReference>
<keyword evidence="5" id="KW-0547">Nucleotide-binding</keyword>
<feature type="domain" description="Signal transduction histidine kinase subgroup 3 dimerisation and phosphoacceptor" evidence="11">
    <location>
        <begin position="201"/>
        <end position="270"/>
    </location>
</feature>
<keyword evidence="13" id="KW-1185">Reference proteome</keyword>
<evidence type="ECO:0000256" key="2">
    <source>
        <dbReference type="ARBA" id="ARBA00012438"/>
    </source>
</evidence>
<dbReference type="GO" id="GO:0005524">
    <property type="term" value="F:ATP binding"/>
    <property type="evidence" value="ECO:0007669"/>
    <property type="project" value="UniProtKB-KW"/>
</dbReference>
<keyword evidence="6 12" id="KW-0418">Kinase</keyword>
<evidence type="ECO:0000256" key="3">
    <source>
        <dbReference type="ARBA" id="ARBA00022553"/>
    </source>
</evidence>
<evidence type="ECO:0000313" key="12">
    <source>
        <dbReference type="EMBL" id="POM25283.1"/>
    </source>
</evidence>
<dbReference type="GO" id="GO:0046983">
    <property type="term" value="F:protein dimerization activity"/>
    <property type="evidence" value="ECO:0007669"/>
    <property type="project" value="InterPro"/>
</dbReference>
<dbReference type="InterPro" id="IPR036890">
    <property type="entry name" value="HATPase_C_sf"/>
</dbReference>
<evidence type="ECO:0000313" key="13">
    <source>
        <dbReference type="Proteomes" id="UP000242367"/>
    </source>
</evidence>
<evidence type="ECO:0000256" key="9">
    <source>
        <dbReference type="SAM" id="Phobius"/>
    </source>
</evidence>
<keyword evidence="8" id="KW-0902">Two-component regulatory system</keyword>
<name>A0A2P4UJR1_9ACTN</name>
<proteinExistence type="predicted"/>
<sequence length="409" mass="43212">MSLPGGGFPPPFCHIGVVDENGRSLMWQAWSMAGACVVVDLFMLVFINSAGADGRWVAVLVVITAATDLALAGPPKSAELVAVLRAAVVVLVPLLLRQPYLFEIPISPGQMVAGYRAGAWLRFPAALRALAALALAILGYALVRGGWWLDHLWAAGFIAVGIAFVPWMVGRSITSHLAHLSRLELLAERRAAAVSRAVAEERSAIARDLHDVISHHVSAISMHAGVARMELAGAAPAGPASAAHRSMSEVEDASRSAMADLRRMLDVLHGQDPSPDRRQPGLGDIDELLDRVRAAGPTVHLTVEGDVGRLPAALDLAAYRILQEALTNALRHGDGGQVTAWIGRADGRLALEVGNTLGAPPRRDPASPGRGLAGVRQRVALHGGEFRCGPSGDGRVWRLAVRLPVGDES</sequence>
<feature type="transmembrane region" description="Helical" evidence="9">
    <location>
        <begin position="152"/>
        <end position="170"/>
    </location>
</feature>
<organism evidence="12 13">
    <name type="scientific">Actinomadura rubteroloni</name>
    <dbReference type="NCBI Taxonomy" id="1926885"/>
    <lineage>
        <taxon>Bacteria</taxon>
        <taxon>Bacillati</taxon>
        <taxon>Actinomycetota</taxon>
        <taxon>Actinomycetes</taxon>
        <taxon>Streptosporangiales</taxon>
        <taxon>Thermomonosporaceae</taxon>
        <taxon>Actinomadura</taxon>
    </lineage>
</organism>
<comment type="caution">
    <text evidence="12">The sequence shown here is derived from an EMBL/GenBank/DDBJ whole genome shotgun (WGS) entry which is preliminary data.</text>
</comment>
<dbReference type="PANTHER" id="PTHR24421">
    <property type="entry name" value="NITRATE/NITRITE SENSOR PROTEIN NARX-RELATED"/>
    <property type="match status" value="1"/>
</dbReference>
<dbReference type="Gene3D" id="3.30.565.10">
    <property type="entry name" value="Histidine kinase-like ATPase, C-terminal domain"/>
    <property type="match status" value="1"/>
</dbReference>
<feature type="domain" description="Histidine kinase/HSP90-like ATPase" evidence="10">
    <location>
        <begin position="317"/>
        <end position="404"/>
    </location>
</feature>
<protein>
    <recommendedName>
        <fullName evidence="2">histidine kinase</fullName>
        <ecNumber evidence="2">2.7.13.3</ecNumber>
    </recommendedName>
</protein>
<feature type="transmembrane region" description="Helical" evidence="9">
    <location>
        <begin position="117"/>
        <end position="140"/>
    </location>
</feature>
<keyword evidence="9" id="KW-1133">Transmembrane helix</keyword>
<gene>
    <name evidence="12" type="primary">liaS_8</name>
    <name evidence="12" type="ORF">BTM25_39270</name>
</gene>
<evidence type="ECO:0000256" key="6">
    <source>
        <dbReference type="ARBA" id="ARBA00022777"/>
    </source>
</evidence>
<evidence type="ECO:0000256" key="4">
    <source>
        <dbReference type="ARBA" id="ARBA00022679"/>
    </source>
</evidence>
<keyword evidence="7" id="KW-0067">ATP-binding</keyword>
<dbReference type="EMBL" id="MTBP01000002">
    <property type="protein sequence ID" value="POM25283.1"/>
    <property type="molecule type" value="Genomic_DNA"/>
</dbReference>
<dbReference type="CDD" id="cd16917">
    <property type="entry name" value="HATPase_UhpB-NarQ-NarX-like"/>
    <property type="match status" value="1"/>
</dbReference>
<feature type="transmembrane region" description="Helical" evidence="9">
    <location>
        <begin position="54"/>
        <end position="72"/>
    </location>
</feature>
<dbReference type="Pfam" id="PF07730">
    <property type="entry name" value="HisKA_3"/>
    <property type="match status" value="1"/>
</dbReference>
<evidence type="ECO:0000259" key="11">
    <source>
        <dbReference type="Pfam" id="PF07730"/>
    </source>
</evidence>
<reference evidence="12 13" key="1">
    <citation type="journal article" date="2017" name="Chemistry">
        <title>Isolation, Biosynthesis and Chemical Modifications of Rubterolones A-F: Rare Tropolone Alkaloids from Actinomadura sp. 5-2.</title>
        <authorList>
            <person name="Guo H."/>
            <person name="Benndorf R."/>
            <person name="Leichnitz D."/>
            <person name="Klassen J.L."/>
            <person name="Vollmers J."/>
            <person name="Gorls H."/>
            <person name="Steinacker M."/>
            <person name="Weigel C."/>
            <person name="Dahse H.M."/>
            <person name="Kaster A.K."/>
            <person name="de Beer Z.W."/>
            <person name="Poulsen M."/>
            <person name="Beemelmanns C."/>
        </authorList>
    </citation>
    <scope>NUCLEOTIDE SEQUENCE [LARGE SCALE GENOMIC DNA]</scope>
    <source>
        <strain evidence="12 13">5-2</strain>
    </source>
</reference>
<dbReference type="EC" id="2.7.13.3" evidence="2"/>
<evidence type="ECO:0000256" key="1">
    <source>
        <dbReference type="ARBA" id="ARBA00000085"/>
    </source>
</evidence>
<dbReference type="GO" id="GO:0000155">
    <property type="term" value="F:phosphorelay sensor kinase activity"/>
    <property type="evidence" value="ECO:0007669"/>
    <property type="project" value="InterPro"/>
</dbReference>
<comment type="catalytic activity">
    <reaction evidence="1">
        <text>ATP + protein L-histidine = ADP + protein N-phospho-L-histidine.</text>
        <dbReference type="EC" id="2.7.13.3"/>
    </reaction>
</comment>